<name>A0ABD3T868_SINWO</name>
<evidence type="ECO:0000313" key="2">
    <source>
        <dbReference type="EMBL" id="KAL3832618.1"/>
    </source>
</evidence>
<evidence type="ECO:0000313" key="3">
    <source>
        <dbReference type="Proteomes" id="UP001634394"/>
    </source>
</evidence>
<sequence length="615" mass="70005">MILLRCTVYAVFLLRLVSSDEIHSIFEAENANTLEQKQVIFRSKASGKASLKMSKGQKASIEFCLTKQTDLAVQDVWYSNDGATDLIIVAVNNKKLGSVVSEPNNKEGEGWNIFKSNGPLDSVINMPDGKHELSLYVEDADEYGVELDKIELLLYNGQNNNILDCTVFCFDDISYDHNIEDTGLGLYTSKGTVVQNSVRTLCTEEDNINIPIFHDTARKFVISANLPKYRTFQNDRMPDWSDCKMFFHLWFFKNIDLSQDTVSTTTSGDATLSVKHLTKDSQSNLTTYEITVEFSLDGPSLGIMDSEMGSILSVSFREFINLTEISLRYFGRLSQWMHPTNTISPSDYNTTAFTWHIPDYMWREGTGNSVQLTLTSFQQENLHIEYITIKPRELAYDQSEFAYHDGMTTIEVVKVDGWWRINETMTLQLTHNGQVFNGIDYFRIYKYTPWSEDMFQVFVMYQDGNIRLNPITPDGLDWTPFGSSILLGQSDITAVRPAAALRHVDIDPKELTIQLIYQDGSISSLKLQVTIKETMVIVSNAVYARSLRTYPFLTFRSMWVSDGNADVDHVSVDGNEPHHILSTWNTLRGRSFAFFRKCISKHNTLSPDITVKILD</sequence>
<feature type="chain" id="PRO_5044895389" evidence="1">
    <location>
        <begin position="20"/>
        <end position="615"/>
    </location>
</feature>
<reference evidence="2 3" key="1">
    <citation type="submission" date="2024-11" db="EMBL/GenBank/DDBJ databases">
        <title>Chromosome-level genome assembly of the freshwater bivalve Anodonta woodiana.</title>
        <authorList>
            <person name="Chen X."/>
        </authorList>
    </citation>
    <scope>NUCLEOTIDE SEQUENCE [LARGE SCALE GENOMIC DNA]</scope>
    <source>
        <strain evidence="2">MN2024</strain>
        <tissue evidence="2">Gills</tissue>
    </source>
</reference>
<dbReference type="EMBL" id="JBJQND010000019">
    <property type="protein sequence ID" value="KAL3832618.1"/>
    <property type="molecule type" value="Genomic_DNA"/>
</dbReference>
<comment type="caution">
    <text evidence="2">The sequence shown here is derived from an EMBL/GenBank/DDBJ whole genome shotgun (WGS) entry which is preliminary data.</text>
</comment>
<evidence type="ECO:0000256" key="1">
    <source>
        <dbReference type="SAM" id="SignalP"/>
    </source>
</evidence>
<keyword evidence="1" id="KW-0732">Signal</keyword>
<accession>A0ABD3T868</accession>
<feature type="signal peptide" evidence="1">
    <location>
        <begin position="1"/>
        <end position="19"/>
    </location>
</feature>
<keyword evidence="3" id="KW-1185">Reference proteome</keyword>
<protein>
    <submittedName>
        <fullName evidence="2">Uncharacterized protein</fullName>
    </submittedName>
</protein>
<organism evidence="2 3">
    <name type="scientific">Sinanodonta woodiana</name>
    <name type="common">Chinese pond mussel</name>
    <name type="synonym">Anodonta woodiana</name>
    <dbReference type="NCBI Taxonomy" id="1069815"/>
    <lineage>
        <taxon>Eukaryota</taxon>
        <taxon>Metazoa</taxon>
        <taxon>Spiralia</taxon>
        <taxon>Lophotrochozoa</taxon>
        <taxon>Mollusca</taxon>
        <taxon>Bivalvia</taxon>
        <taxon>Autobranchia</taxon>
        <taxon>Heteroconchia</taxon>
        <taxon>Palaeoheterodonta</taxon>
        <taxon>Unionida</taxon>
        <taxon>Unionoidea</taxon>
        <taxon>Unionidae</taxon>
        <taxon>Unioninae</taxon>
        <taxon>Sinanodonta</taxon>
    </lineage>
</organism>
<dbReference type="Gene3D" id="2.60.120.260">
    <property type="entry name" value="Galactose-binding domain-like"/>
    <property type="match status" value="1"/>
</dbReference>
<gene>
    <name evidence="2" type="ORF">ACJMK2_024248</name>
</gene>
<dbReference type="AlphaFoldDB" id="A0ABD3T868"/>
<proteinExistence type="predicted"/>
<dbReference type="Proteomes" id="UP001634394">
    <property type="component" value="Unassembled WGS sequence"/>
</dbReference>